<dbReference type="GO" id="GO:0017171">
    <property type="term" value="F:serine hydrolase activity"/>
    <property type="evidence" value="ECO:0007669"/>
    <property type="project" value="TreeGrafter"/>
</dbReference>
<protein>
    <submittedName>
        <fullName evidence="2">Alpha/beta hydrolase</fullName>
    </submittedName>
</protein>
<organism evidence="2 3">
    <name type="scientific">Taibaiella lutea</name>
    <dbReference type="NCBI Taxonomy" id="2608001"/>
    <lineage>
        <taxon>Bacteria</taxon>
        <taxon>Pseudomonadati</taxon>
        <taxon>Bacteroidota</taxon>
        <taxon>Chitinophagia</taxon>
        <taxon>Chitinophagales</taxon>
        <taxon>Chitinophagaceae</taxon>
        <taxon>Taibaiella</taxon>
    </lineage>
</organism>
<name>A0A5M6CIM2_9BACT</name>
<reference evidence="2 3" key="1">
    <citation type="submission" date="2019-09" db="EMBL/GenBank/DDBJ databases">
        <title>Genome sequence and assembly of Taibaiella sp.</title>
        <authorList>
            <person name="Chhetri G."/>
        </authorList>
    </citation>
    <scope>NUCLEOTIDE SEQUENCE [LARGE SCALE GENOMIC DNA]</scope>
    <source>
        <strain evidence="2 3">KVB11</strain>
    </source>
</reference>
<accession>A0A5M6CIM2</accession>
<keyword evidence="2" id="KW-0378">Hydrolase</keyword>
<comment type="caution">
    <text evidence="2">The sequence shown here is derived from an EMBL/GenBank/DDBJ whole genome shotgun (WGS) entry which is preliminary data.</text>
</comment>
<dbReference type="InterPro" id="IPR000073">
    <property type="entry name" value="AB_hydrolase_1"/>
</dbReference>
<sequence>MTHTITNNTITIRDFELNIQQGILHPENKTIVFLHDSLGCNALWRSFPEQLAASSGLNYMMYDRRGYGLSDPFSDEQRTKDYMEAEATILMELLEQLHIENPVLFGHSDGGTIALIAAAKHPDAFTAVITEGAHVFVEEITLDGIAHTKYQYQTTNLKERLQKYHGNKTEALFHAWTETWLRNDFRDWNIEHFLPAITCPVMVIQGVEDEFGSYEQVQFIANNTSGAKQICMVNNAGHSPHKQSELWLINECCRFLEDSARHADSVAK</sequence>
<feature type="domain" description="AB hydrolase-1" evidence="1">
    <location>
        <begin position="30"/>
        <end position="188"/>
    </location>
</feature>
<proteinExistence type="predicted"/>
<evidence type="ECO:0000259" key="1">
    <source>
        <dbReference type="Pfam" id="PF00561"/>
    </source>
</evidence>
<dbReference type="PANTHER" id="PTHR46331">
    <property type="entry name" value="VALACYCLOVIR HYDROLASE"/>
    <property type="match status" value="1"/>
</dbReference>
<dbReference type="AlphaFoldDB" id="A0A5M6CIM2"/>
<dbReference type="RefSeq" id="WP_150032555.1">
    <property type="nucleotide sequence ID" value="NZ_VWSH01000002.1"/>
</dbReference>
<evidence type="ECO:0000313" key="3">
    <source>
        <dbReference type="Proteomes" id="UP000323632"/>
    </source>
</evidence>
<dbReference type="Proteomes" id="UP000323632">
    <property type="component" value="Unassembled WGS sequence"/>
</dbReference>
<dbReference type="PANTHER" id="PTHR46331:SF2">
    <property type="entry name" value="VALACYCLOVIR HYDROLASE"/>
    <property type="match status" value="1"/>
</dbReference>
<keyword evidence="3" id="KW-1185">Reference proteome</keyword>
<dbReference type="EMBL" id="VWSH01000002">
    <property type="protein sequence ID" value="KAA5534876.1"/>
    <property type="molecule type" value="Genomic_DNA"/>
</dbReference>
<evidence type="ECO:0000313" key="2">
    <source>
        <dbReference type="EMBL" id="KAA5534876.1"/>
    </source>
</evidence>
<dbReference type="InterPro" id="IPR029058">
    <property type="entry name" value="AB_hydrolase_fold"/>
</dbReference>
<dbReference type="Gene3D" id="3.40.50.1820">
    <property type="entry name" value="alpha/beta hydrolase"/>
    <property type="match status" value="1"/>
</dbReference>
<gene>
    <name evidence="2" type="ORF">F0919_09750</name>
</gene>
<dbReference type="Pfam" id="PF00561">
    <property type="entry name" value="Abhydrolase_1"/>
    <property type="match status" value="1"/>
</dbReference>
<dbReference type="SUPFAM" id="SSF53474">
    <property type="entry name" value="alpha/beta-Hydrolases"/>
    <property type="match status" value="1"/>
</dbReference>